<organism evidence="1 2">
    <name type="scientific">Larimichthys crocea</name>
    <name type="common">Large yellow croaker</name>
    <name type="synonym">Pseudosciaena crocea</name>
    <dbReference type="NCBI Taxonomy" id="215358"/>
    <lineage>
        <taxon>Eukaryota</taxon>
        <taxon>Metazoa</taxon>
        <taxon>Chordata</taxon>
        <taxon>Craniata</taxon>
        <taxon>Vertebrata</taxon>
        <taxon>Euteleostomi</taxon>
        <taxon>Actinopterygii</taxon>
        <taxon>Neopterygii</taxon>
        <taxon>Teleostei</taxon>
        <taxon>Neoteleostei</taxon>
        <taxon>Acanthomorphata</taxon>
        <taxon>Eupercaria</taxon>
        <taxon>Sciaenidae</taxon>
        <taxon>Larimichthys</taxon>
    </lineage>
</organism>
<reference evidence="1" key="1">
    <citation type="submission" date="2018-11" db="EMBL/GenBank/DDBJ databases">
        <title>The sequence and de novo assembly of Larimichthys crocea genome using PacBio and Hi-C technologies.</title>
        <authorList>
            <person name="Xu P."/>
            <person name="Chen B."/>
            <person name="Zhou Z."/>
            <person name="Ke Q."/>
            <person name="Wu Y."/>
            <person name="Bai H."/>
            <person name="Pu F."/>
        </authorList>
    </citation>
    <scope>NUCLEOTIDE SEQUENCE</scope>
    <source>
        <tissue evidence="1">Muscle</tissue>
    </source>
</reference>
<evidence type="ECO:0000313" key="1">
    <source>
        <dbReference type="EMBL" id="TMS21347.1"/>
    </source>
</evidence>
<proteinExistence type="predicted"/>
<sequence>MNKKCAAQRFLTREAAGTVSPSGTTTPVSKSCNRFNYGGCLGNENRFDNEASCMKLCKGVTEEDVFARRKEFEKRVSESQTGIIAIAAVLGLAILILLGVLAVLLHEGKEEVFTTPTGACQHCPGHL</sequence>
<comment type="caution">
    <text evidence="1">The sequence shown here is derived from an EMBL/GenBank/DDBJ whole genome shotgun (WGS) entry which is preliminary data.</text>
</comment>
<protein>
    <submittedName>
        <fullName evidence="1">Uncharacterized protein</fullName>
    </submittedName>
</protein>
<name>A0ACD3RPT1_LARCR</name>
<dbReference type="Proteomes" id="UP000793456">
    <property type="component" value="Chromosome III"/>
</dbReference>
<dbReference type="EMBL" id="CM011676">
    <property type="protein sequence ID" value="TMS21347.1"/>
    <property type="molecule type" value="Genomic_DNA"/>
</dbReference>
<gene>
    <name evidence="1" type="ORF">E3U43_015320</name>
</gene>
<evidence type="ECO:0000313" key="2">
    <source>
        <dbReference type="Proteomes" id="UP000793456"/>
    </source>
</evidence>
<keyword evidence="2" id="KW-1185">Reference proteome</keyword>
<accession>A0ACD3RPT1</accession>